<dbReference type="InterPro" id="IPR019757">
    <property type="entry name" value="Pept_S26A_signal_pept_1_Lys-AS"/>
</dbReference>
<organism evidence="9 10">
    <name type="scientific">Mobilisporobacter senegalensis</name>
    <dbReference type="NCBI Taxonomy" id="1329262"/>
    <lineage>
        <taxon>Bacteria</taxon>
        <taxon>Bacillati</taxon>
        <taxon>Bacillota</taxon>
        <taxon>Clostridia</taxon>
        <taxon>Lachnospirales</taxon>
        <taxon>Lachnospiraceae</taxon>
        <taxon>Mobilisporobacter</taxon>
    </lineage>
</organism>
<evidence type="ECO:0000313" key="9">
    <source>
        <dbReference type="EMBL" id="ROR29395.1"/>
    </source>
</evidence>
<evidence type="ECO:0000256" key="4">
    <source>
        <dbReference type="ARBA" id="ARBA00013208"/>
    </source>
</evidence>
<dbReference type="Proteomes" id="UP000273083">
    <property type="component" value="Unassembled WGS sequence"/>
</dbReference>
<comment type="catalytic activity">
    <reaction evidence="1 7">
        <text>Cleavage of hydrophobic, N-terminal signal or leader sequences from secreted and periplasmic proteins.</text>
        <dbReference type="EC" id="3.4.21.89"/>
    </reaction>
</comment>
<dbReference type="OrthoDB" id="9802919at2"/>
<dbReference type="AlphaFoldDB" id="A0A3N1XRY6"/>
<dbReference type="SUPFAM" id="SSF51306">
    <property type="entry name" value="LexA/Signal peptidase"/>
    <property type="match status" value="1"/>
</dbReference>
<dbReference type="GO" id="GO:0004252">
    <property type="term" value="F:serine-type endopeptidase activity"/>
    <property type="evidence" value="ECO:0007669"/>
    <property type="project" value="InterPro"/>
</dbReference>
<name>A0A3N1XRY6_9FIRM</name>
<dbReference type="GO" id="GO:0006465">
    <property type="term" value="P:signal peptide processing"/>
    <property type="evidence" value="ECO:0007669"/>
    <property type="project" value="InterPro"/>
</dbReference>
<comment type="caution">
    <text evidence="9">The sequence shown here is derived from an EMBL/GenBank/DDBJ whole genome shotgun (WGS) entry which is preliminary data.</text>
</comment>
<dbReference type="GO" id="GO:0009003">
    <property type="term" value="F:signal peptidase activity"/>
    <property type="evidence" value="ECO:0007669"/>
    <property type="project" value="UniProtKB-EC"/>
</dbReference>
<dbReference type="Gene3D" id="2.10.109.10">
    <property type="entry name" value="Umud Fragment, subunit A"/>
    <property type="match status" value="1"/>
</dbReference>
<dbReference type="Pfam" id="PF10502">
    <property type="entry name" value="Peptidase_S26"/>
    <property type="match status" value="1"/>
</dbReference>
<dbReference type="EMBL" id="RJVG01000003">
    <property type="protein sequence ID" value="ROR29395.1"/>
    <property type="molecule type" value="Genomic_DNA"/>
</dbReference>
<evidence type="ECO:0000256" key="6">
    <source>
        <dbReference type="PIRSR" id="PIRSR600223-1"/>
    </source>
</evidence>
<dbReference type="GO" id="GO:0005886">
    <property type="term" value="C:plasma membrane"/>
    <property type="evidence" value="ECO:0007669"/>
    <property type="project" value="UniProtKB-SubCell"/>
</dbReference>
<reference evidence="9 10" key="1">
    <citation type="submission" date="2018-11" db="EMBL/GenBank/DDBJ databases">
        <title>Genomic Encyclopedia of Type Strains, Phase IV (KMG-IV): sequencing the most valuable type-strain genomes for metagenomic binning, comparative biology and taxonomic classification.</title>
        <authorList>
            <person name="Goeker M."/>
        </authorList>
    </citation>
    <scope>NUCLEOTIDE SEQUENCE [LARGE SCALE GENOMIC DNA]</scope>
    <source>
        <strain evidence="9 10">DSM 26537</strain>
    </source>
</reference>
<dbReference type="RefSeq" id="WP_123608832.1">
    <property type="nucleotide sequence ID" value="NZ_RJVG01000003.1"/>
</dbReference>
<keyword evidence="5 7" id="KW-0378">Hydrolase</keyword>
<dbReference type="EC" id="3.4.21.89" evidence="4 7"/>
<protein>
    <recommendedName>
        <fullName evidence="4 7">Signal peptidase I</fullName>
        <ecNumber evidence="4 7">3.4.21.89</ecNumber>
    </recommendedName>
</protein>
<evidence type="ECO:0000256" key="5">
    <source>
        <dbReference type="ARBA" id="ARBA00022801"/>
    </source>
</evidence>
<accession>A0A3N1XRY6</accession>
<dbReference type="InterPro" id="IPR000223">
    <property type="entry name" value="Pept_S26A_signal_pept_1"/>
</dbReference>
<dbReference type="InterPro" id="IPR019533">
    <property type="entry name" value="Peptidase_S26"/>
</dbReference>
<feature type="domain" description="Peptidase S26" evidence="8">
    <location>
        <begin position="23"/>
        <end position="179"/>
    </location>
</feature>
<evidence type="ECO:0000256" key="2">
    <source>
        <dbReference type="ARBA" id="ARBA00004401"/>
    </source>
</evidence>
<proteinExistence type="inferred from homology"/>
<evidence type="ECO:0000256" key="1">
    <source>
        <dbReference type="ARBA" id="ARBA00000677"/>
    </source>
</evidence>
<keyword evidence="7" id="KW-0645">Protease</keyword>
<keyword evidence="7" id="KW-0812">Transmembrane</keyword>
<dbReference type="PANTHER" id="PTHR43390:SF1">
    <property type="entry name" value="CHLOROPLAST PROCESSING PEPTIDASE"/>
    <property type="match status" value="1"/>
</dbReference>
<evidence type="ECO:0000256" key="7">
    <source>
        <dbReference type="RuleBase" id="RU362042"/>
    </source>
</evidence>
<sequence>MGYNFESYERKEKVNKILKEIIIWVLELILVIGAAYFIIHYAVEKTTMVGESMEPILLNEDEIVINKFAYRFTEPERFDIIIFKQSGKEHSFYNIKRIIGLPGEKVFIKDGLVYIDGELLQEKITVDPMTTAGVAEEEILLDENEFFVLGDNRNNSEDSRFASLGNIVKEDIIGKAWIRLKPFNFVNQLTTETRFDDENVQEQE</sequence>
<keyword evidence="7" id="KW-1133">Transmembrane helix</keyword>
<dbReference type="NCBIfam" id="TIGR02227">
    <property type="entry name" value="sigpep_I_bact"/>
    <property type="match status" value="1"/>
</dbReference>
<comment type="subcellular location">
    <subcellularLocation>
        <location evidence="2">Cell membrane</location>
        <topology evidence="2">Single-pass type II membrane protein</topology>
    </subcellularLocation>
    <subcellularLocation>
        <location evidence="7">Membrane</location>
        <topology evidence="7">Single-pass type II membrane protein</topology>
    </subcellularLocation>
</comment>
<feature type="active site" evidence="6">
    <location>
        <position position="52"/>
    </location>
</feature>
<comment type="similarity">
    <text evidence="3 7">Belongs to the peptidase S26 family.</text>
</comment>
<dbReference type="CDD" id="cd06530">
    <property type="entry name" value="S26_SPase_I"/>
    <property type="match status" value="1"/>
</dbReference>
<feature type="transmembrane region" description="Helical" evidence="7">
    <location>
        <begin position="21"/>
        <end position="43"/>
    </location>
</feature>
<dbReference type="PANTHER" id="PTHR43390">
    <property type="entry name" value="SIGNAL PEPTIDASE I"/>
    <property type="match status" value="1"/>
</dbReference>
<dbReference type="PRINTS" id="PR00727">
    <property type="entry name" value="LEADERPTASE"/>
</dbReference>
<gene>
    <name evidence="9" type="ORF">EDD66_103333</name>
</gene>
<dbReference type="PROSITE" id="PS00761">
    <property type="entry name" value="SPASE_I_3"/>
    <property type="match status" value="1"/>
</dbReference>
<dbReference type="InterPro" id="IPR036286">
    <property type="entry name" value="LexA/Signal_pep-like_sf"/>
</dbReference>
<dbReference type="PROSITE" id="PS00760">
    <property type="entry name" value="SPASE_I_2"/>
    <property type="match status" value="1"/>
</dbReference>
<evidence type="ECO:0000313" key="10">
    <source>
        <dbReference type="Proteomes" id="UP000273083"/>
    </source>
</evidence>
<keyword evidence="7" id="KW-0472">Membrane</keyword>
<keyword evidence="10" id="KW-1185">Reference proteome</keyword>
<evidence type="ECO:0000259" key="8">
    <source>
        <dbReference type="Pfam" id="PF10502"/>
    </source>
</evidence>
<evidence type="ECO:0000256" key="3">
    <source>
        <dbReference type="ARBA" id="ARBA00009370"/>
    </source>
</evidence>
<dbReference type="InterPro" id="IPR019758">
    <property type="entry name" value="Pept_S26A_signal_pept_1_CS"/>
</dbReference>
<feature type="active site" evidence="6">
    <location>
        <position position="96"/>
    </location>
</feature>